<dbReference type="GO" id="GO:0005829">
    <property type="term" value="C:cytosol"/>
    <property type="evidence" value="ECO:0007669"/>
    <property type="project" value="TreeGrafter"/>
</dbReference>
<dbReference type="AlphaFoldDB" id="A0A1N6S3V5"/>
<dbReference type="PANTHER" id="PTHR10196">
    <property type="entry name" value="SUGAR KINASE"/>
    <property type="match status" value="1"/>
</dbReference>
<reference evidence="6 7" key="1">
    <citation type="submission" date="2017-01" db="EMBL/GenBank/DDBJ databases">
        <authorList>
            <person name="Mah S.A."/>
            <person name="Swanson W.J."/>
            <person name="Moy G.W."/>
            <person name="Vacquier V.D."/>
        </authorList>
    </citation>
    <scope>NUCLEOTIDE SEQUENCE [LARGE SCALE GENOMIC DNA]</scope>
    <source>
        <strain evidence="6 7">ASpG1</strain>
    </source>
</reference>
<dbReference type="Proteomes" id="UP000186400">
    <property type="component" value="Unassembled WGS sequence"/>
</dbReference>
<dbReference type="Pfam" id="PF00370">
    <property type="entry name" value="FGGY_N"/>
    <property type="match status" value="1"/>
</dbReference>
<feature type="domain" description="Carbohydrate kinase FGGY C-terminal" evidence="5">
    <location>
        <begin position="257"/>
        <end position="460"/>
    </location>
</feature>
<dbReference type="EMBL" id="FTMS01000007">
    <property type="protein sequence ID" value="SIQ35632.1"/>
    <property type="molecule type" value="Genomic_DNA"/>
</dbReference>
<keyword evidence="3 6" id="KW-0418">Kinase</keyword>
<organism evidence="6 7">
    <name type="scientific">Alkalispirochaeta americana</name>
    <dbReference type="NCBI Taxonomy" id="159291"/>
    <lineage>
        <taxon>Bacteria</taxon>
        <taxon>Pseudomonadati</taxon>
        <taxon>Spirochaetota</taxon>
        <taxon>Spirochaetia</taxon>
        <taxon>Spirochaetales</taxon>
        <taxon>Spirochaetaceae</taxon>
        <taxon>Alkalispirochaeta</taxon>
    </lineage>
</organism>
<keyword evidence="7" id="KW-1185">Reference proteome</keyword>
<evidence type="ECO:0000256" key="2">
    <source>
        <dbReference type="ARBA" id="ARBA00022679"/>
    </source>
</evidence>
<proteinExistence type="inferred from homology"/>
<dbReference type="GO" id="GO:0004370">
    <property type="term" value="F:glycerol kinase activity"/>
    <property type="evidence" value="ECO:0007669"/>
    <property type="project" value="TreeGrafter"/>
</dbReference>
<accession>A0A1N6S3V5</accession>
<gene>
    <name evidence="6" type="ORF">SAMN05920897_107123</name>
</gene>
<evidence type="ECO:0000313" key="7">
    <source>
        <dbReference type="Proteomes" id="UP000186400"/>
    </source>
</evidence>
<evidence type="ECO:0000256" key="1">
    <source>
        <dbReference type="ARBA" id="ARBA00009156"/>
    </source>
</evidence>
<dbReference type="GO" id="GO:0006071">
    <property type="term" value="P:glycerol metabolic process"/>
    <property type="evidence" value="ECO:0007669"/>
    <property type="project" value="TreeGrafter"/>
</dbReference>
<feature type="domain" description="Carbohydrate kinase FGGY N-terminal" evidence="4">
    <location>
        <begin position="8"/>
        <end position="247"/>
    </location>
</feature>
<evidence type="ECO:0000256" key="3">
    <source>
        <dbReference type="ARBA" id="ARBA00022777"/>
    </source>
</evidence>
<dbReference type="PANTHER" id="PTHR10196:SF93">
    <property type="entry name" value="L-RHAMNULOKINASE"/>
    <property type="match status" value="1"/>
</dbReference>
<evidence type="ECO:0000313" key="6">
    <source>
        <dbReference type="EMBL" id="SIQ35632.1"/>
    </source>
</evidence>
<sequence length="502" mass="56079">MAKDALAVFDVGKTNKKVLIYDRTLNVVDRRYRHFDTLLQEGVEVEPLEAIQEWFLDTLGELARDHSIISIGITTHGASMVFLDDQGIPVCPLVSYTHQPPQELHQQFFDALGASREELQQRTATVELKPLINPAKLAFFCRSRWPEEFARVRHALFLPQYFAWLLTGQHSSDYTYAGCHTYLWNFSSWSWDAQVLAGVGLEGAVPPEPRSPWCPAGTVLPQVARSRGLSPETTVATGIHDSNASLLPYLLRKGSERFVLNSTGTWCVAMHPTTGPVTFRPDEVGKSVFYNISAFGDPVKTTILLGGLEFGTYREILEQFHGDHDLPPFNTALYQRVIEGCHQFIIPGVVPGTGQFPDSRPRIIDEGREYLLEDIRQGRVVPPILQDLPRAYAVLNLSLALQSKTALERVGLAPGVSLFTEGGFRNNRDYNALLAAFFPDSPLFLTNIEEATSLGAAITALAAREGRDPREYRDLFEIEEFSVPSVAFHGLGEYERAFRDLV</sequence>
<dbReference type="CDD" id="cd07772">
    <property type="entry name" value="ASKHA_NBD_FGGY_NaCK-like"/>
    <property type="match status" value="1"/>
</dbReference>
<protein>
    <submittedName>
        <fullName evidence="6">Sugar (Pentulose or hexulose) kinase</fullName>
    </submittedName>
</protein>
<evidence type="ECO:0000259" key="4">
    <source>
        <dbReference type="Pfam" id="PF00370"/>
    </source>
</evidence>
<dbReference type="Gene3D" id="3.30.420.40">
    <property type="match status" value="2"/>
</dbReference>
<dbReference type="RefSeq" id="WP_076488550.1">
    <property type="nucleotide sequence ID" value="NZ_FTMS01000007.1"/>
</dbReference>
<name>A0A1N6S3V5_9SPIO</name>
<keyword evidence="2" id="KW-0808">Transferase</keyword>
<dbReference type="OrthoDB" id="9786272at2"/>
<dbReference type="InterPro" id="IPR049382">
    <property type="entry name" value="FGGY_C_2"/>
</dbReference>
<dbReference type="Pfam" id="PF21546">
    <property type="entry name" value="FGGY_C_2"/>
    <property type="match status" value="1"/>
</dbReference>
<evidence type="ECO:0000259" key="5">
    <source>
        <dbReference type="Pfam" id="PF21546"/>
    </source>
</evidence>
<dbReference type="InterPro" id="IPR043129">
    <property type="entry name" value="ATPase_NBD"/>
</dbReference>
<dbReference type="STRING" id="159291.SAMN05920897_107123"/>
<dbReference type="InterPro" id="IPR018484">
    <property type="entry name" value="FGGY_N"/>
</dbReference>
<comment type="similarity">
    <text evidence="1">Belongs to the FGGY kinase family.</text>
</comment>
<dbReference type="SUPFAM" id="SSF53067">
    <property type="entry name" value="Actin-like ATPase domain"/>
    <property type="match status" value="2"/>
</dbReference>
<dbReference type="GO" id="GO:0019301">
    <property type="term" value="P:rhamnose catabolic process"/>
    <property type="evidence" value="ECO:0007669"/>
    <property type="project" value="TreeGrafter"/>
</dbReference>